<gene>
    <name evidence="1" type="ORF">HYG87_06665</name>
</gene>
<reference evidence="1" key="1">
    <citation type="submission" date="2020-07" db="EMBL/GenBank/DDBJ databases">
        <title>Methanobacterium. sp. MethCan genome.</title>
        <authorList>
            <person name="Postec A."/>
            <person name="Quemeneur M."/>
        </authorList>
    </citation>
    <scope>NUCLEOTIDE SEQUENCE</scope>
    <source>
        <strain evidence="1">MethCAN</strain>
    </source>
</reference>
<evidence type="ECO:0000313" key="1">
    <source>
        <dbReference type="EMBL" id="QUH23463.1"/>
    </source>
</evidence>
<dbReference type="Proteomes" id="UP000681041">
    <property type="component" value="Chromosome"/>
</dbReference>
<dbReference type="PIRSF" id="PIRSF029129">
    <property type="entry name" value="DUF1786_pyruvate_format-lyase"/>
    <property type="match status" value="1"/>
</dbReference>
<evidence type="ECO:0000313" key="2">
    <source>
        <dbReference type="Proteomes" id="UP000681041"/>
    </source>
</evidence>
<proteinExistence type="predicted"/>
<protein>
    <submittedName>
        <fullName evidence="1">DUF1786 domain-containing protein</fullName>
    </submittedName>
</protein>
<keyword evidence="2" id="KW-1185">Reference proteome</keyword>
<organism evidence="1 2">
    <name type="scientific">Methanobacterium alkalithermotolerans</name>
    <dbReference type="NCBI Taxonomy" id="2731220"/>
    <lineage>
        <taxon>Archaea</taxon>
        <taxon>Methanobacteriati</taxon>
        <taxon>Methanobacteriota</taxon>
        <taxon>Methanomada group</taxon>
        <taxon>Methanobacteria</taxon>
        <taxon>Methanobacteriales</taxon>
        <taxon>Methanobacteriaceae</taxon>
        <taxon>Methanobacterium</taxon>
    </lineage>
</organism>
<accession>A0A8T8K8M1</accession>
<dbReference type="Pfam" id="PF08735">
    <property type="entry name" value="DUF1786"/>
    <property type="match status" value="1"/>
</dbReference>
<sequence>MKFLAIDVGTGTQDIMLYDTTEPMENSIKLVLPSPTRIMAGKIRKTNTDIFMDGETMGGGPINRALSQHIDKGYQVTMTKRAALTVRDDLERVRSMGIKIVDSKKDLETTHFKNITLSDVNLEALKSSLAPFDVKLDFDYVGVAVQDHGYSAHMGDRNFRFLKIKEKLQKPLFPEEFAYTTHIPPYFSRMQAVQRTLKDKHPLVMDSKFAAVCGATCDPEVQKMDSYVVMDVGNGHTLAASIEKGKIRGIMEHHTGALTPEKIEDYVEKMIKGTLTNEEIYNDHGHGAWVLKPINKLQKVILTGPRRSIVEKTNLPFYNASPAGDVMMAGPVGLIKSIKYKNR</sequence>
<dbReference type="EMBL" id="CP058560">
    <property type="protein sequence ID" value="QUH23463.1"/>
    <property type="molecule type" value="Genomic_DNA"/>
</dbReference>
<name>A0A8T8K8M1_9EURY</name>
<dbReference type="GeneID" id="64820432"/>
<dbReference type="RefSeq" id="WP_211532420.1">
    <property type="nucleotide sequence ID" value="NZ_CP058560.1"/>
</dbReference>
<dbReference type="KEGG" id="meme:HYG87_06665"/>
<dbReference type="AlphaFoldDB" id="A0A8T8K8M1"/>
<dbReference type="OrthoDB" id="51532at2157"/>
<dbReference type="InterPro" id="IPR014846">
    <property type="entry name" value="DUF1786_pyruvate_format-lyase"/>
</dbReference>